<keyword evidence="2" id="KW-0472">Membrane</keyword>
<dbReference type="AlphaFoldDB" id="A0A417Z3F6"/>
<dbReference type="RefSeq" id="WP_047310756.1">
    <property type="nucleotide sequence ID" value="NZ_CBCRVH010000011.1"/>
</dbReference>
<feature type="region of interest" description="Disordered" evidence="1">
    <location>
        <begin position="56"/>
        <end position="79"/>
    </location>
</feature>
<evidence type="ECO:0000313" key="6">
    <source>
        <dbReference type="Proteomes" id="UP000323565"/>
    </source>
</evidence>
<dbReference type="Proteomes" id="UP000323565">
    <property type="component" value="Chromosome"/>
</dbReference>
<name>A0A417Z3F6_9MICO</name>
<feature type="transmembrane region" description="Helical" evidence="2">
    <location>
        <begin position="20"/>
        <end position="48"/>
    </location>
</feature>
<evidence type="ECO:0000313" key="4">
    <source>
        <dbReference type="EMBL" id="RHW45213.1"/>
    </source>
</evidence>
<gene>
    <name evidence="4" type="ORF">D1832_10225</name>
    <name evidence="3" type="ORF">FV141_00640</name>
</gene>
<dbReference type="Proteomes" id="UP000285376">
    <property type="component" value="Unassembled WGS sequence"/>
</dbReference>
<organism evidence="4 5">
    <name type="scientific">Dermacoccus abyssi</name>
    <dbReference type="NCBI Taxonomy" id="322596"/>
    <lineage>
        <taxon>Bacteria</taxon>
        <taxon>Bacillati</taxon>
        <taxon>Actinomycetota</taxon>
        <taxon>Actinomycetes</taxon>
        <taxon>Micrococcales</taxon>
        <taxon>Dermacoccaceae</taxon>
        <taxon>Dermacoccus</taxon>
    </lineage>
</organism>
<keyword evidence="2" id="KW-1133">Transmembrane helix</keyword>
<accession>A0A417Z3F6</accession>
<keyword evidence="2" id="KW-0812">Transmembrane</keyword>
<reference evidence="3 6" key="2">
    <citation type="submission" date="2019-08" db="EMBL/GenBank/DDBJ databases">
        <title>Dermacoccus abyssi strain HZAU 226, whole genome Nanopore sequencing project.</title>
        <authorList>
            <person name="Guo A."/>
            <person name="Zhang X."/>
            <person name="Ruan Y."/>
            <person name="Liu W."/>
            <person name="Chen Q."/>
            <person name="Gu L."/>
        </authorList>
    </citation>
    <scope>NUCLEOTIDE SEQUENCE [LARGE SCALE GENOMIC DNA]</scope>
    <source>
        <strain evidence="3 6">HZAU 226</strain>
    </source>
</reference>
<protein>
    <submittedName>
        <fullName evidence="4">Uncharacterized protein</fullName>
    </submittedName>
</protein>
<sequence length="79" mass="8892">MKTNQPMTTAQKLLAVSGTLALITFFVLGFAFHAWEIAWVVFLVPGLLRRWVSFDEPKESPRSGYGIDDDGTPKPYPYT</sequence>
<reference evidence="4 5" key="1">
    <citation type="submission" date="2018-08" db="EMBL/GenBank/DDBJ databases">
        <title>Whole genome sequence analysis of Dermacoccus abyssi bacteria isolated from Deep Mariana trench Micromonospora spp reveals genes involved in the environmental adaptation and production of secondary metabolites.</title>
        <authorList>
            <person name="Abdel-Mageed W.M."/>
            <person name="Lehri B."/>
            <person name="Nouioui I."/>
            <person name="Goodfellow I."/>
            <person name="Jaspars M."/>
            <person name="Karlyshev A."/>
        </authorList>
    </citation>
    <scope>NUCLEOTIDE SEQUENCE [LARGE SCALE GENOMIC DNA]</scope>
    <source>
        <strain evidence="4 5">MT1.1</strain>
    </source>
</reference>
<evidence type="ECO:0000256" key="1">
    <source>
        <dbReference type="SAM" id="MobiDB-lite"/>
    </source>
</evidence>
<dbReference type="EMBL" id="QWLM01000011">
    <property type="protein sequence ID" value="RHW45213.1"/>
    <property type="molecule type" value="Genomic_DNA"/>
</dbReference>
<proteinExistence type="predicted"/>
<dbReference type="EMBL" id="CP043031">
    <property type="protein sequence ID" value="QEH92208.1"/>
    <property type="molecule type" value="Genomic_DNA"/>
</dbReference>
<evidence type="ECO:0000256" key="2">
    <source>
        <dbReference type="SAM" id="Phobius"/>
    </source>
</evidence>
<evidence type="ECO:0000313" key="5">
    <source>
        <dbReference type="Proteomes" id="UP000285376"/>
    </source>
</evidence>
<keyword evidence="6" id="KW-1185">Reference proteome</keyword>
<evidence type="ECO:0000313" key="3">
    <source>
        <dbReference type="EMBL" id="QEH92208.1"/>
    </source>
</evidence>